<dbReference type="InterPro" id="IPR004096">
    <property type="entry name" value="V4R"/>
</dbReference>
<dbReference type="Pfam" id="PF02830">
    <property type="entry name" value="V4R"/>
    <property type="match status" value="1"/>
</dbReference>
<evidence type="ECO:0000313" key="3">
    <source>
        <dbReference type="EMBL" id="PWK53199.1"/>
    </source>
</evidence>
<dbReference type="Pfam" id="PF00990">
    <property type="entry name" value="GGDEF"/>
    <property type="match status" value="1"/>
</dbReference>
<dbReference type="Gene3D" id="3.30.450.20">
    <property type="entry name" value="PAS domain"/>
    <property type="match status" value="1"/>
</dbReference>
<dbReference type="EMBL" id="QGGU01000003">
    <property type="protein sequence ID" value="PWK53199.1"/>
    <property type="molecule type" value="Genomic_DNA"/>
</dbReference>
<keyword evidence="1" id="KW-0175">Coiled coil</keyword>
<dbReference type="PROSITE" id="PS50887">
    <property type="entry name" value="GGDEF"/>
    <property type="match status" value="1"/>
</dbReference>
<dbReference type="Proteomes" id="UP000245790">
    <property type="component" value="Unassembled WGS sequence"/>
</dbReference>
<keyword evidence="4" id="KW-1185">Reference proteome</keyword>
<evidence type="ECO:0000259" key="2">
    <source>
        <dbReference type="PROSITE" id="PS50887"/>
    </source>
</evidence>
<dbReference type="InterPro" id="IPR035965">
    <property type="entry name" value="PAS-like_dom_sf"/>
</dbReference>
<dbReference type="AlphaFoldDB" id="A0A316FXA2"/>
<sequence>MPKTVKVPSAYEALFEQAEKQVKAFFSEQYASPTKGTIDIHGSRYVLVRGAAFSVEFFQLVRKIFGEDSQQDADLFSSSLLYELAHAVGRSDAKNFHSTMGLSDPVEKLSAGPVHFAYSGWASVNILEESNPSPDDNFCLIYKHPYSFECDAWLSSDSSVDHPVCIMNAGYSSGWCQQSFNIPLEARELTCRSQGSDDCLFIMAQPDSIEQKIQDYLENHPEVTVADEQLAFQVDKDLLFGQGEEEAVFRSSMRQRLLAYARRLEGMQMQLSDNVEQLTREIEERKRVEKTLQESELRWRELSNATFDAIITLQDDRVMSANPATEKLLSRSIDDILGANLSQLFNSEECVLIEQAIQQKKSELLNVRLFHQESEKFVDIHCHYSTLNLKPSIILAIKDITEQAIAMQRLERLANYDSLTGLPNRTRFQAIVNRSLMDSGFSDCHGMLFLDLDDFKSVNDSYGHSAGDHLLYEIAQRMTAAIRGMNTICRLGGDEFAVWIPDIKSKSDAKAVAEQLLKALNQPIEISRQKIDATFSIGIAIYPKDGSDYSTLSRHSDKAMYTAKRAGKNGYSFYSSEASDE</sequence>
<dbReference type="Pfam" id="PF13426">
    <property type="entry name" value="PAS_9"/>
    <property type="match status" value="1"/>
</dbReference>
<dbReference type="SUPFAM" id="SSF55785">
    <property type="entry name" value="PYP-like sensor domain (PAS domain)"/>
    <property type="match status" value="1"/>
</dbReference>
<dbReference type="PANTHER" id="PTHR44757:SF2">
    <property type="entry name" value="BIOFILM ARCHITECTURE MAINTENANCE PROTEIN MBAA"/>
    <property type="match status" value="1"/>
</dbReference>
<dbReference type="InterPro" id="IPR052155">
    <property type="entry name" value="Biofilm_reg_signaling"/>
</dbReference>
<proteinExistence type="predicted"/>
<feature type="coiled-coil region" evidence="1">
    <location>
        <begin position="261"/>
        <end position="298"/>
    </location>
</feature>
<dbReference type="InterPro" id="IPR024096">
    <property type="entry name" value="NO_sig/Golgi_transp_ligand-bd"/>
</dbReference>
<dbReference type="SUPFAM" id="SSF55073">
    <property type="entry name" value="Nucleotide cyclase"/>
    <property type="match status" value="1"/>
</dbReference>
<dbReference type="Gene3D" id="3.30.70.270">
    <property type="match status" value="1"/>
</dbReference>
<feature type="domain" description="GGDEF" evidence="2">
    <location>
        <begin position="443"/>
        <end position="576"/>
    </location>
</feature>
<name>A0A316FXA2_9GAMM</name>
<reference evidence="3 4" key="1">
    <citation type="submission" date="2018-05" db="EMBL/GenBank/DDBJ databases">
        <title>Genomic Encyclopedia of Type Strains, Phase IV (KMG-IV): sequencing the most valuable type-strain genomes for metagenomic binning, comparative biology and taxonomic classification.</title>
        <authorList>
            <person name="Goeker M."/>
        </authorList>
    </citation>
    <scope>NUCLEOTIDE SEQUENCE [LARGE SCALE GENOMIC DNA]</scope>
    <source>
        <strain evidence="3 4">DSM 25350</strain>
    </source>
</reference>
<dbReference type="SUPFAM" id="SSF111126">
    <property type="entry name" value="Ligand-binding domain in the NO signalling and Golgi transport"/>
    <property type="match status" value="1"/>
</dbReference>
<protein>
    <submittedName>
        <fullName evidence="3">Diguanylate cyclase (GGDEF)-like protein</fullName>
    </submittedName>
</protein>
<dbReference type="InterPro" id="IPR000160">
    <property type="entry name" value="GGDEF_dom"/>
</dbReference>
<gene>
    <name evidence="3" type="ORF">C8D97_10322</name>
</gene>
<dbReference type="SMART" id="SM00267">
    <property type="entry name" value="GGDEF"/>
    <property type="match status" value="1"/>
</dbReference>
<dbReference type="CDD" id="cd01949">
    <property type="entry name" value="GGDEF"/>
    <property type="match status" value="1"/>
</dbReference>
<dbReference type="OrthoDB" id="9812260at2"/>
<accession>A0A316FXA2</accession>
<evidence type="ECO:0000256" key="1">
    <source>
        <dbReference type="SAM" id="Coils"/>
    </source>
</evidence>
<dbReference type="PANTHER" id="PTHR44757">
    <property type="entry name" value="DIGUANYLATE CYCLASE DGCP"/>
    <property type="match status" value="1"/>
</dbReference>
<evidence type="ECO:0000313" key="4">
    <source>
        <dbReference type="Proteomes" id="UP000245790"/>
    </source>
</evidence>
<dbReference type="NCBIfam" id="TIGR00254">
    <property type="entry name" value="GGDEF"/>
    <property type="match status" value="1"/>
</dbReference>
<dbReference type="SMART" id="SM00091">
    <property type="entry name" value="PAS"/>
    <property type="match status" value="1"/>
</dbReference>
<dbReference type="InterPro" id="IPR000014">
    <property type="entry name" value="PAS"/>
</dbReference>
<dbReference type="RefSeq" id="WP_109762276.1">
    <property type="nucleotide sequence ID" value="NZ_QGGU01000003.1"/>
</dbReference>
<comment type="caution">
    <text evidence="3">The sequence shown here is derived from an EMBL/GenBank/DDBJ whole genome shotgun (WGS) entry which is preliminary data.</text>
</comment>
<dbReference type="InterPro" id="IPR029787">
    <property type="entry name" value="Nucleotide_cyclase"/>
</dbReference>
<dbReference type="SMART" id="SM00989">
    <property type="entry name" value="V4R"/>
    <property type="match status" value="1"/>
</dbReference>
<dbReference type="InterPro" id="IPR043128">
    <property type="entry name" value="Rev_trsase/Diguanyl_cyclase"/>
</dbReference>
<dbReference type="Gene3D" id="3.30.1380.20">
    <property type="entry name" value="Trafficking protein particle complex subunit 3"/>
    <property type="match status" value="1"/>
</dbReference>
<organism evidence="3 4">
    <name type="scientific">Pleionea mediterranea</name>
    <dbReference type="NCBI Taxonomy" id="523701"/>
    <lineage>
        <taxon>Bacteria</taxon>
        <taxon>Pseudomonadati</taxon>
        <taxon>Pseudomonadota</taxon>
        <taxon>Gammaproteobacteria</taxon>
        <taxon>Oceanospirillales</taxon>
        <taxon>Pleioneaceae</taxon>
        <taxon>Pleionea</taxon>
    </lineage>
</organism>